<dbReference type="Pfam" id="PF13480">
    <property type="entry name" value="Acetyltransf_6"/>
    <property type="match status" value="1"/>
</dbReference>
<organism evidence="2 3">
    <name type="scientific">Maritimibacter fusiformis</name>
    <dbReference type="NCBI Taxonomy" id="2603819"/>
    <lineage>
        <taxon>Bacteria</taxon>
        <taxon>Pseudomonadati</taxon>
        <taxon>Pseudomonadota</taxon>
        <taxon>Alphaproteobacteria</taxon>
        <taxon>Rhodobacterales</taxon>
        <taxon>Roseobacteraceae</taxon>
        <taxon>Maritimibacter</taxon>
    </lineage>
</organism>
<feature type="domain" description="BioF2-like acetyltransferase" evidence="1">
    <location>
        <begin position="158"/>
        <end position="296"/>
    </location>
</feature>
<dbReference type="InterPro" id="IPR038740">
    <property type="entry name" value="BioF2-like_GNAT_dom"/>
</dbReference>
<keyword evidence="3" id="KW-1185">Reference proteome</keyword>
<name>A0A5D0RP61_9RHOB</name>
<dbReference type="Proteomes" id="UP000322080">
    <property type="component" value="Unassembled WGS sequence"/>
</dbReference>
<protein>
    <submittedName>
        <fullName evidence="2">GNAT family N-acetyltransferase</fullName>
    </submittedName>
</protein>
<evidence type="ECO:0000313" key="2">
    <source>
        <dbReference type="EMBL" id="TYB82428.1"/>
    </source>
</evidence>
<evidence type="ECO:0000313" key="3">
    <source>
        <dbReference type="Proteomes" id="UP000322080"/>
    </source>
</evidence>
<comment type="caution">
    <text evidence="2">The sequence shown here is derived from an EMBL/GenBank/DDBJ whole genome shotgun (WGS) entry which is preliminary data.</text>
</comment>
<dbReference type="InterPro" id="IPR016181">
    <property type="entry name" value="Acyl_CoA_acyltransferase"/>
</dbReference>
<gene>
    <name evidence="2" type="ORF">FVF75_06855</name>
</gene>
<dbReference type="AlphaFoldDB" id="A0A5D0RP61"/>
<keyword evidence="2" id="KW-0808">Transferase</keyword>
<dbReference type="GO" id="GO:0016740">
    <property type="term" value="F:transferase activity"/>
    <property type="evidence" value="ECO:0007669"/>
    <property type="project" value="UniProtKB-KW"/>
</dbReference>
<dbReference type="RefSeq" id="WP_148377191.1">
    <property type="nucleotide sequence ID" value="NZ_VSIY01000004.1"/>
</dbReference>
<reference evidence="2 3" key="1">
    <citation type="submission" date="2019-08" db="EMBL/GenBank/DDBJ databases">
        <title>Identification of a novel species of the genus Boseongicola.</title>
        <authorList>
            <person name="Zhang X.-Q."/>
        </authorList>
    </citation>
    <scope>NUCLEOTIDE SEQUENCE [LARGE SCALE GENOMIC DNA]</scope>
    <source>
        <strain evidence="2 3">HY14</strain>
    </source>
</reference>
<accession>A0A5D0RP61</accession>
<sequence length="357" mass="39212">MTIEIIAPHELDAGLVATWTRLQAADGDLRSPFFSPEFCRIIGEVRPDVRIAVIQGAGEVSGLFAFHRQRFGRLAPLAGQISDYHGIVGVPGPGDGIGAILRAASAQAYDFNHMPVSQRGFAAQSFRRTTSPLIDLSGGFDAWHAGRRAETRAIRDVERRARKLAREVGPLRFVANDTSPEVWNRLIDWKRAALAAIGVDFILDRPWARAAAEAIRNHDSPAFAGMTSTLWAGDTLAAVHFGMRNARTWHWWFPAYNAELGRYSPGLALIMDALRHAEATGIDELDFGRGDQRYKSEFSNAHRALCEGSVERSLSPLGVPRRLRKAVQKPLTQGASVAVSEFARKVGDRLLVAGRLT</sequence>
<evidence type="ECO:0000259" key="1">
    <source>
        <dbReference type="Pfam" id="PF13480"/>
    </source>
</evidence>
<dbReference type="SUPFAM" id="SSF55729">
    <property type="entry name" value="Acyl-CoA N-acyltransferases (Nat)"/>
    <property type="match status" value="1"/>
</dbReference>
<proteinExistence type="predicted"/>
<dbReference type="EMBL" id="VSIY01000004">
    <property type="protein sequence ID" value="TYB82428.1"/>
    <property type="molecule type" value="Genomic_DNA"/>
</dbReference>